<proteinExistence type="predicted"/>
<dbReference type="Pfam" id="PF05488">
    <property type="entry name" value="PAAR_motif"/>
    <property type="match status" value="1"/>
</dbReference>
<dbReference type="PANTHER" id="PTHR32305:SF15">
    <property type="entry name" value="PROTEIN RHSA-RELATED"/>
    <property type="match status" value="1"/>
</dbReference>
<dbReference type="InterPro" id="IPR031325">
    <property type="entry name" value="RHS_repeat"/>
</dbReference>
<dbReference type="KEGG" id="ece:Z0705"/>
<dbReference type="Pfam" id="PF20148">
    <property type="entry name" value="DUF6531"/>
    <property type="match status" value="1"/>
</dbReference>
<dbReference type="PANTHER" id="PTHR32305">
    <property type="match status" value="1"/>
</dbReference>
<evidence type="ECO:0000259" key="2">
    <source>
        <dbReference type="Pfam" id="PF20148"/>
    </source>
</evidence>
<evidence type="ECO:0000256" key="1">
    <source>
        <dbReference type="ARBA" id="ARBA00022737"/>
    </source>
</evidence>
<dbReference type="InterPro" id="IPR022385">
    <property type="entry name" value="Rhs_assc_core"/>
</dbReference>
<feature type="domain" description="DUF6531" evidence="2">
    <location>
        <begin position="393"/>
        <end position="450"/>
    </location>
</feature>
<reference evidence="4 5" key="1">
    <citation type="journal article" date="2001" name="Nature">
        <title>Genome sequence of enterohaemorrhagic Escherichia coli O157:H7.</title>
        <authorList>
            <person name="Perna N.T."/>
            <person name="Plunkett G.III."/>
            <person name="Burland V."/>
            <person name="Mau B."/>
            <person name="Glasner J.D."/>
            <person name="Rose D.J."/>
            <person name="Mayhew G.F."/>
            <person name="Evans P.S."/>
            <person name="Gregor J."/>
            <person name="Kirkpatrick H.A."/>
            <person name="Posfai G."/>
            <person name="Hackett J."/>
            <person name="Klink S."/>
            <person name="Boutin A."/>
            <person name="Shao Y."/>
            <person name="Miller L."/>
            <person name="Grotbeck E.J."/>
            <person name="Davis N.W."/>
            <person name="Lim A."/>
            <person name="Dimalanta E."/>
            <person name="Potamousis K."/>
            <person name="Apodaca J."/>
            <person name="Anantharaman T.S."/>
            <person name="Lin J."/>
            <person name="Yen G."/>
            <person name="Schwartz D.C."/>
            <person name="Welch R.A."/>
            <person name="Blattner F.R."/>
        </authorList>
    </citation>
    <scope>NUCLEOTIDE SEQUENCE [LARGE SCALE GENOMIC DNA]</scope>
    <source>
        <strain evidence="5">O157:H7 / EDL933 / ATCC 700927 / EHEC</strain>
    </source>
</reference>
<dbReference type="Pfam" id="PF25023">
    <property type="entry name" value="TEN_YD-shell"/>
    <property type="match status" value="2"/>
</dbReference>
<evidence type="ECO:0000313" key="5">
    <source>
        <dbReference type="Proteomes" id="UP000002519"/>
    </source>
</evidence>
<feature type="domain" description="Teneurin-like YD-shell" evidence="3">
    <location>
        <begin position="819"/>
        <end position="1020"/>
    </location>
</feature>
<dbReference type="SMR" id="Q8X4B0"/>
<keyword evidence="1" id="KW-0677">Repeat</keyword>
<protein>
    <recommendedName>
        <fullName evidence="6">Type IV secretion protein Rhs</fullName>
    </recommendedName>
</protein>
<dbReference type="InterPro" id="IPR045351">
    <property type="entry name" value="DUF6531"/>
</dbReference>
<name>Q8X4B0_ECO57</name>
<evidence type="ECO:0008006" key="6">
    <source>
        <dbReference type="Google" id="ProtNLM"/>
    </source>
</evidence>
<dbReference type="Gene3D" id="2.180.10.10">
    <property type="entry name" value="RHS repeat-associated core"/>
    <property type="match status" value="3"/>
</dbReference>
<feature type="domain" description="Teneurin-like YD-shell" evidence="3">
    <location>
        <begin position="1161"/>
        <end position="1320"/>
    </location>
</feature>
<dbReference type="Pfam" id="PF05593">
    <property type="entry name" value="RHS_repeat"/>
    <property type="match status" value="3"/>
</dbReference>
<dbReference type="InterPro" id="IPR006530">
    <property type="entry name" value="YD"/>
</dbReference>
<organism evidence="4 5">
    <name type="scientific">Escherichia coli O157:H7</name>
    <dbReference type="NCBI Taxonomy" id="83334"/>
    <lineage>
        <taxon>Bacteria</taxon>
        <taxon>Pseudomonadati</taxon>
        <taxon>Pseudomonadota</taxon>
        <taxon>Gammaproteobacteria</taxon>
        <taxon>Enterobacterales</taxon>
        <taxon>Enterobacteriaceae</taxon>
        <taxon>Escherichia</taxon>
    </lineage>
</organism>
<dbReference type="Proteomes" id="UP000002519">
    <property type="component" value="Chromosome"/>
</dbReference>
<dbReference type="CDD" id="cd14742">
    <property type="entry name" value="PAAR_RHS"/>
    <property type="match status" value="1"/>
</dbReference>
<sequence>MSEGPGGPQGATAGGTLAMRMLSQRAMAASQMKRAANDKAIAQMLASKKSGPPAARLGDEIQHKSFLGALAGAVLGAIVTIAEGCLIMAACATGPYALVLVPALMYASYKASDYVEEKQNQLESWINSFCDTDGAINTGSKNVKINGKPAARAAVTLPPPPPPGAIPEVPQGEPSWGDIATDLLESAAEKAVPLAKAWGNAVITLTDSNAGFMDRVSAGASLLFPAGPVLMEFATMVGGRGEIKKDVDFPEAGEDTALCDKENKPPRIAQGSSNVFINNQPAARKGDKLECSAAIVEGSPDVFIGGEQVTYLDIQPEFPPWQRMILGGITIASYLLPPAGLLGKLGNLAKLGKLGNLLGKSGKLLGAKLGALLGKTGNSLKSIANKVIRWVTDPVDPVTGAYCDERTDFTLGQTLPLSFTRFHSSVLPLHGLTGVGWSDSWSEYAWVREQGNRVDVISLGATLNFAFDGESDTAVNPYHAQYILRRRDDYLELFDRDALSSRFFYDAFPGMRLRHPVTDDTSDDRLAHSPADRMYMLGGMSDTASNRITFERDTQYRITGVSHTDGIRLKLTYHASGYLKAIHRTDNGIQTLATYEQDARLDYHLFYEYDAADRIIRWSDNDQTWSRFTYDAQGRCVTVTGAEGYYNATLDYGDGCTTVTDGKGIHRYYYDPDGNILREEAPDGSTTTYEWDEFHHLLARHSPAGRVEKFEYNAAHGQLSRYTAADGADWQYCYDERGLLSNITAPAGQTWTQQCDERGLPVSLVSPQGEETRLAYTPQGLLSGIFRQDERRLVSPQGEETRLAYTPQGLLSGIFRQDERRLGIEYDHHNWPETLTDVMGREHHTEYSGHDLPVKMRGPGGQSVRLQWQQHHKLSGLERAGTGAEGFRYDRHGNLLAYTDGNGVVWTMEYGPFDLPVARTDGEGHRWQYRYDKDTLQLTEVINPQGESYLYILDNCGRVTEERDWGGVVCRYRYDADGLCTARVNGLEETILYSRDAAGRLAEVITPEGKTQYAYDKSGRLTGIFSPDGTSQRTGYDERGRVNVTTQGRRAIEYHYPDEHTVIRCILPPEDERDRHPDGSLLKTTYRYNAAGELTEVILPGDETLTFSRDEAGREVLRHSNRGFACEQGWNAAGQPVSQRAGLFPAEATWGGLLPSLLREYRYDSAGNVSGVTSREDYGRETHREYRLDRNGQVTAVTASGTGLGYGEGDETYGYDSCGYLKAQSAGRHRISGETDQYAAGHRLKQAGNTQYDYDAAGRMVSRTKHRDGYRPETERFRWDSRDQLTGYRSAQGEQWEYRHDASGRRTEKRCDRKKIRFTYLWDGDSIAEIREYRDDKLYSVRHLVFNGFELISQQFSRVRQPHPSVAPQWVTRTNHAVSDLTGRPLMLFNSEGKTVWRPGQTSLWGLALSLPADTDYPDPRGERDPEADPGLLYAGQWQDAESGLCYNRFRYYEPETGMYLVSDPLGLQGGEQTYRYVPNPCGYIDPLGLAICQLARWTKWGSEQSNISDVLNSLGNRALKYANGDWIKSEAAFNKYINMINKRLELTGSKFRVEIQPAIKNGERVPATTNGPFKVNGKWTSGTHYTGGSKRLDAGIIDITSPTNQYGLHPVIEGFDITLNKTKPSAVDIYSDVFGGIDINDFRL</sequence>
<dbReference type="Gene3D" id="2.60.200.60">
    <property type="match status" value="1"/>
</dbReference>
<dbReference type="RefSeq" id="WP_001289118.1">
    <property type="nucleotide sequence ID" value="NZ_CP045863.1"/>
</dbReference>
<dbReference type="PIR" id="H85554">
    <property type="entry name" value="H85554"/>
</dbReference>
<evidence type="ECO:0000313" key="4">
    <source>
        <dbReference type="EMBL" id="AAG54900.1"/>
    </source>
</evidence>
<dbReference type="InterPro" id="IPR050708">
    <property type="entry name" value="T6SS_VgrG/RHS"/>
</dbReference>
<dbReference type="EMBL" id="AE005174">
    <property type="protein sequence ID" value="AAG54900.1"/>
    <property type="molecule type" value="Genomic_DNA"/>
</dbReference>
<dbReference type="NCBIfam" id="TIGR01643">
    <property type="entry name" value="YD_repeat_2x"/>
    <property type="match status" value="10"/>
</dbReference>
<gene>
    <name evidence="4" type="ordered locus">Z0705</name>
</gene>
<dbReference type="InterPro" id="IPR056823">
    <property type="entry name" value="TEN-like_YD-shell"/>
</dbReference>
<dbReference type="NCBIfam" id="TIGR03696">
    <property type="entry name" value="Rhs_assc_core"/>
    <property type="match status" value="1"/>
</dbReference>
<evidence type="ECO:0000259" key="3">
    <source>
        <dbReference type="Pfam" id="PF25023"/>
    </source>
</evidence>
<dbReference type="InterPro" id="IPR008727">
    <property type="entry name" value="PAAR_motif"/>
</dbReference>
<accession>Q8X4B0</accession>